<organism evidence="1 2">
    <name type="scientific">Plakobranchus ocellatus</name>
    <dbReference type="NCBI Taxonomy" id="259542"/>
    <lineage>
        <taxon>Eukaryota</taxon>
        <taxon>Metazoa</taxon>
        <taxon>Spiralia</taxon>
        <taxon>Lophotrochozoa</taxon>
        <taxon>Mollusca</taxon>
        <taxon>Gastropoda</taxon>
        <taxon>Heterobranchia</taxon>
        <taxon>Euthyneura</taxon>
        <taxon>Panpulmonata</taxon>
        <taxon>Sacoglossa</taxon>
        <taxon>Placobranchoidea</taxon>
        <taxon>Plakobranchidae</taxon>
        <taxon>Plakobranchus</taxon>
    </lineage>
</organism>
<protein>
    <submittedName>
        <fullName evidence="1">Uncharacterized protein</fullName>
    </submittedName>
</protein>
<evidence type="ECO:0000313" key="1">
    <source>
        <dbReference type="EMBL" id="GFO09520.1"/>
    </source>
</evidence>
<dbReference type="EMBL" id="BLXT01004106">
    <property type="protein sequence ID" value="GFO09520.1"/>
    <property type="molecule type" value="Genomic_DNA"/>
</dbReference>
<dbReference type="Proteomes" id="UP000735302">
    <property type="component" value="Unassembled WGS sequence"/>
</dbReference>
<comment type="caution">
    <text evidence="1">The sequence shown here is derived from an EMBL/GenBank/DDBJ whole genome shotgun (WGS) entry which is preliminary data.</text>
</comment>
<sequence length="100" mass="11278">MAASGISYTLDLGIDGFQLIQYTRWKDKGQTRRRSDSVAGTLKAHELSLPQATRFYTDRRLYLPATPLAIISILQNIIFCATCNRFLIVCTLQNPNLQVT</sequence>
<proteinExistence type="predicted"/>
<reference evidence="1 2" key="1">
    <citation type="journal article" date="2021" name="Elife">
        <title>Chloroplast acquisition without the gene transfer in kleptoplastic sea slugs, Plakobranchus ocellatus.</title>
        <authorList>
            <person name="Maeda T."/>
            <person name="Takahashi S."/>
            <person name="Yoshida T."/>
            <person name="Shimamura S."/>
            <person name="Takaki Y."/>
            <person name="Nagai Y."/>
            <person name="Toyoda A."/>
            <person name="Suzuki Y."/>
            <person name="Arimoto A."/>
            <person name="Ishii H."/>
            <person name="Satoh N."/>
            <person name="Nishiyama T."/>
            <person name="Hasebe M."/>
            <person name="Maruyama T."/>
            <person name="Minagawa J."/>
            <person name="Obokata J."/>
            <person name="Shigenobu S."/>
        </authorList>
    </citation>
    <scope>NUCLEOTIDE SEQUENCE [LARGE SCALE GENOMIC DNA]</scope>
</reference>
<accession>A0AAV4AMS1</accession>
<gene>
    <name evidence="1" type="ORF">PoB_003602500</name>
</gene>
<evidence type="ECO:0000313" key="2">
    <source>
        <dbReference type="Proteomes" id="UP000735302"/>
    </source>
</evidence>
<keyword evidence="2" id="KW-1185">Reference proteome</keyword>
<name>A0AAV4AMS1_9GAST</name>
<dbReference type="AlphaFoldDB" id="A0AAV4AMS1"/>